<gene>
    <name evidence="1" type="ORF">BN1221_03010</name>
</gene>
<dbReference type="EMBL" id="CGIG01000001">
    <property type="protein sequence ID" value="CPR18076.1"/>
    <property type="molecule type" value="Genomic_DNA"/>
</dbReference>
<evidence type="ECO:0000313" key="2">
    <source>
        <dbReference type="Proteomes" id="UP000044377"/>
    </source>
</evidence>
<proteinExistence type="predicted"/>
<dbReference type="Proteomes" id="UP000044377">
    <property type="component" value="Unassembled WGS sequence"/>
</dbReference>
<reference evidence="2" key="1">
    <citation type="submission" date="2015-01" db="EMBL/GenBank/DDBJ databases">
        <authorList>
            <person name="Paterson Steve"/>
        </authorList>
    </citation>
    <scope>NUCLEOTIDE SEQUENCE [LARGE SCALE GENOMIC DNA]</scope>
    <source>
        <strain evidence="2">OBR1</strain>
    </source>
</reference>
<sequence length="48" mass="5303">MTCLSWLFNGRSQYSQLRYKIASLPSDSLLYPEWAAISSNSAFVTGAA</sequence>
<name>A0A0G4JXD8_9GAMM</name>
<keyword evidence="2" id="KW-1185">Reference proteome</keyword>
<accession>A0A0G4JXD8</accession>
<protein>
    <submittedName>
        <fullName evidence="1">Uncharacterized protein</fullName>
    </submittedName>
</protein>
<evidence type="ECO:0000313" key="1">
    <source>
        <dbReference type="EMBL" id="CPR18076.1"/>
    </source>
</evidence>
<organism evidence="1 2">
    <name type="scientific">Brenneria goodwinii</name>
    <dbReference type="NCBI Taxonomy" id="1109412"/>
    <lineage>
        <taxon>Bacteria</taxon>
        <taxon>Pseudomonadati</taxon>
        <taxon>Pseudomonadota</taxon>
        <taxon>Gammaproteobacteria</taxon>
        <taxon>Enterobacterales</taxon>
        <taxon>Pectobacteriaceae</taxon>
        <taxon>Brenneria</taxon>
    </lineage>
</organism>
<dbReference type="AlphaFoldDB" id="A0A0G4JXD8"/>